<protein>
    <submittedName>
        <fullName evidence="1">Uncharacterized protein</fullName>
    </submittedName>
</protein>
<proteinExistence type="predicted"/>
<dbReference type="EMBL" id="JAGFNK010000001">
    <property type="protein sequence ID" value="KAI9513451.1"/>
    <property type="molecule type" value="Genomic_DNA"/>
</dbReference>
<keyword evidence="2" id="KW-1185">Reference proteome</keyword>
<sequence>MSFLSFRHARRKAKKMVGLRHPRPPTPPSPSSFAAASVVEIGDPSRPSAERLYRAMTPQVDIDIVPEPLFPSDPFVATFRADRPTATSHTQSRDRRSRSGSGSPPKAPHNGAGLVQPMDYHHAGPYVAGDGPPRAQSSRRAAKPPPAPIKIPPTSLGTRVQIQRSGGRSAEPHRSSTHPGHSPVHDDGASVVSDVTLPGAFIANVWAVHADHPHHRFSRRITRLDSATLPIGENPFMNSPTQKQSRLSTGDGEFHVPLIAPRPAGVNDTPTNQPASQDKADIVSADKVDEGSPQDKPLEKESSEATFVSRGKPCSPITELPTPDVSEAGTPDLIKDSSTSAEEDGSSSDAQPDMSASPGSAPSAWSGLASSTSPGSGINTLLERFPSLPSASEAGLPASSPTSSPARERNPGGSRNAMLAAQRRRGSTADARRPSRLSARPSLASVNNLLLHPATLLPIGDRRVSSIRSASESPTVSQRAIPDDPDNKRSGRPSSRPATRSRQTSPRQRDAPSSALTNTAFQIPLRSSSPAPSPDLLDSLILSDDGNFQRRISAPLSARHAPSDVFPFDISAGEPRASHVRMSMPVSGHRQTFPETPYVFSPMFSPGVGYPRGHALSYPESSTQRQPSAARSLRSGASMRFIVGGSASTRVSRIHKLSSKGKPKRSSSGNHTPMAGSTLPTTTNGRHQAPEVAHSQGSARNGFPDSQKKTIPSRFTLTLPPPPPSLPPSPQEIGNEPPSGLPSPLFSLLPPPPPPQLHPPPPPSKPSVVSPRPPSYELPPSPLRRERSSSSDSLTAEDRQPDVPLAAPSALPDHAPVNRPLNTYSSDRPHRPLGPRAPYRNVSSNCRGHARLPSNASAESVSRMSLEELLSGTPNAGSVPRFRTSPPKFKGLTMEAAKWTFSSAELHVVVSEAIKQSGQPSSIRLLSPEAAFLEVPQELERLDALLQELRVQYRLQVRKRDVLLKATYAYTENPEFSSIALRSKLQELHETATNLDRIAEMLYCTRDQAAQLSWMLAVHSGSALAMALRKLHSSYLKRTAEVQILREQVSVLESEREEAWAQAQQVARDLDDLNDTLHYHDPSPCGTRPSSHRSSRVVASCKSSVRMSRGGFWLSHGQPPLPPGWRGSSQWSHLSVGGSTPSSHISSLPTVPVRPSSLRRIITSDLPSQKSVPTTPSVGSRALARAQADLYGYLGIDDPELMPPPPWLSPDSASPRTTMSPVARSRQASNLPDRRMTWGDFPNRLRRASMENEPEAMLATFDQLDD</sequence>
<evidence type="ECO:0000313" key="2">
    <source>
        <dbReference type="Proteomes" id="UP001207468"/>
    </source>
</evidence>
<organism evidence="1 2">
    <name type="scientific">Russula earlei</name>
    <dbReference type="NCBI Taxonomy" id="71964"/>
    <lineage>
        <taxon>Eukaryota</taxon>
        <taxon>Fungi</taxon>
        <taxon>Dikarya</taxon>
        <taxon>Basidiomycota</taxon>
        <taxon>Agaricomycotina</taxon>
        <taxon>Agaricomycetes</taxon>
        <taxon>Russulales</taxon>
        <taxon>Russulaceae</taxon>
        <taxon>Russula</taxon>
    </lineage>
</organism>
<name>A0ACC0UQF2_9AGAM</name>
<reference evidence="1" key="1">
    <citation type="submission" date="2021-03" db="EMBL/GenBank/DDBJ databases">
        <title>Evolutionary priming and transition to the ectomycorrhizal habit in an iconic lineage of mushroom-forming fungi: is preadaptation a requirement?</title>
        <authorList>
            <consortium name="DOE Joint Genome Institute"/>
            <person name="Looney B.P."/>
            <person name="Miyauchi S."/>
            <person name="Morin E."/>
            <person name="Drula E."/>
            <person name="Courty P.E."/>
            <person name="Chicoki N."/>
            <person name="Fauchery L."/>
            <person name="Kohler A."/>
            <person name="Kuo A."/>
            <person name="LaButti K."/>
            <person name="Pangilinan J."/>
            <person name="Lipzen A."/>
            <person name="Riley R."/>
            <person name="Andreopoulos W."/>
            <person name="He G."/>
            <person name="Johnson J."/>
            <person name="Barry K.W."/>
            <person name="Grigoriev I.V."/>
            <person name="Nagy L."/>
            <person name="Hibbett D."/>
            <person name="Henrissat B."/>
            <person name="Matheny P.B."/>
            <person name="Labbe J."/>
            <person name="Martin A.F."/>
        </authorList>
    </citation>
    <scope>NUCLEOTIDE SEQUENCE</scope>
    <source>
        <strain evidence="1">BPL698</strain>
    </source>
</reference>
<evidence type="ECO:0000313" key="1">
    <source>
        <dbReference type="EMBL" id="KAI9513451.1"/>
    </source>
</evidence>
<dbReference type="Proteomes" id="UP001207468">
    <property type="component" value="Unassembled WGS sequence"/>
</dbReference>
<comment type="caution">
    <text evidence="1">The sequence shown here is derived from an EMBL/GenBank/DDBJ whole genome shotgun (WGS) entry which is preliminary data.</text>
</comment>
<accession>A0ACC0UQF2</accession>
<gene>
    <name evidence="1" type="ORF">F5148DRAFT_1278823</name>
</gene>